<evidence type="ECO:0000256" key="1">
    <source>
        <dbReference type="SAM" id="MobiDB-lite"/>
    </source>
</evidence>
<gene>
    <name evidence="2" type="ORF">BB561_002657</name>
</gene>
<dbReference type="EMBL" id="MBFR01000096">
    <property type="protein sequence ID" value="PVU94303.1"/>
    <property type="molecule type" value="Genomic_DNA"/>
</dbReference>
<feature type="region of interest" description="Disordered" evidence="1">
    <location>
        <begin position="57"/>
        <end position="78"/>
    </location>
</feature>
<dbReference type="AlphaFoldDB" id="A0A2T9YPL5"/>
<sequence>MQKLQKENLDEYKRLPLNSSSVASKPKLLYDPNSDSVVAITQKAKNPRATRKYLKTLESETPKKKSLNDKQPNSLKVSTLRNKIKTSEDTSVNKNGIFNSNAIKFMDNCTTLINSKAEFQASAIRRLFLTVPEVQIIGSFGRKDSGKSFVFSEMLNQNNLKSKNVFNNKEQIDKKNLPLRCFINHNFQVILDYPSISLNYNYKNNLNLVVFNILWSDTIVVIVNVLKNLLHTDEPLVKLLVQAREKAINLTKTPLLNKKICDPKLIVVFNSPTKPTEAEHQKIIEHFATDAKAPGIVSDLLQNNFNVLKYMYLPFKDSDACYLTDSNNNIQTSNLSNLSKFWLNLSSFDYKKSEKDLPPICLSERSRVFDTTENTHFTPTNYNQSIESLRNLFLASKYQNKSTANSSESIPTPSTDLNEWLSLAQKSWELILSGL</sequence>
<reference evidence="2 3" key="1">
    <citation type="journal article" date="2018" name="MBio">
        <title>Comparative Genomics Reveals the Core Gene Toolbox for the Fungus-Insect Symbiosis.</title>
        <authorList>
            <person name="Wang Y."/>
            <person name="Stata M."/>
            <person name="Wang W."/>
            <person name="Stajich J.E."/>
            <person name="White M.M."/>
            <person name="Moncalvo J.M."/>
        </authorList>
    </citation>
    <scope>NUCLEOTIDE SEQUENCE [LARGE SCALE GENOMIC DNA]</scope>
    <source>
        <strain evidence="2 3">SWE-8-4</strain>
    </source>
</reference>
<evidence type="ECO:0000313" key="2">
    <source>
        <dbReference type="EMBL" id="PVU94303.1"/>
    </source>
</evidence>
<proteinExistence type="predicted"/>
<accession>A0A2T9YPL5</accession>
<feature type="compositionally biased region" description="Basic and acidic residues" evidence="1">
    <location>
        <begin position="57"/>
        <end position="68"/>
    </location>
</feature>
<organism evidence="2 3">
    <name type="scientific">Smittium simulii</name>
    <dbReference type="NCBI Taxonomy" id="133385"/>
    <lineage>
        <taxon>Eukaryota</taxon>
        <taxon>Fungi</taxon>
        <taxon>Fungi incertae sedis</taxon>
        <taxon>Zoopagomycota</taxon>
        <taxon>Kickxellomycotina</taxon>
        <taxon>Harpellomycetes</taxon>
        <taxon>Harpellales</taxon>
        <taxon>Legeriomycetaceae</taxon>
        <taxon>Smittium</taxon>
    </lineage>
</organism>
<protein>
    <submittedName>
        <fullName evidence="2">Uncharacterized protein</fullName>
    </submittedName>
</protein>
<name>A0A2T9YPL5_9FUNG</name>
<feature type="compositionally biased region" description="Polar residues" evidence="1">
    <location>
        <begin position="69"/>
        <end position="78"/>
    </location>
</feature>
<dbReference type="OrthoDB" id="10670346at2759"/>
<keyword evidence="3" id="KW-1185">Reference proteome</keyword>
<comment type="caution">
    <text evidence="2">The sequence shown here is derived from an EMBL/GenBank/DDBJ whole genome shotgun (WGS) entry which is preliminary data.</text>
</comment>
<evidence type="ECO:0000313" key="3">
    <source>
        <dbReference type="Proteomes" id="UP000245383"/>
    </source>
</evidence>
<dbReference type="Proteomes" id="UP000245383">
    <property type="component" value="Unassembled WGS sequence"/>
</dbReference>